<reference evidence="4" key="1">
    <citation type="submission" date="2016-10" db="EMBL/GenBank/DDBJ databases">
        <authorList>
            <person name="Varghese N."/>
            <person name="Submissions S."/>
        </authorList>
    </citation>
    <scope>NUCLEOTIDE SEQUENCE [LARGE SCALE GENOMIC DNA]</scope>
    <source>
        <strain evidence="4">DSM 16858</strain>
    </source>
</reference>
<dbReference type="RefSeq" id="WP_177233615.1">
    <property type="nucleotide sequence ID" value="NZ_FOIJ01000006.1"/>
</dbReference>
<dbReference type="AlphaFoldDB" id="A0A1I0IFN6"/>
<keyword evidence="1" id="KW-1133">Transmembrane helix</keyword>
<organism evidence="3 4">
    <name type="scientific">Stigmatella erecta</name>
    <dbReference type="NCBI Taxonomy" id="83460"/>
    <lineage>
        <taxon>Bacteria</taxon>
        <taxon>Pseudomonadati</taxon>
        <taxon>Myxococcota</taxon>
        <taxon>Myxococcia</taxon>
        <taxon>Myxococcales</taxon>
        <taxon>Cystobacterineae</taxon>
        <taxon>Archangiaceae</taxon>
        <taxon>Stigmatella</taxon>
    </lineage>
</organism>
<evidence type="ECO:0000256" key="1">
    <source>
        <dbReference type="SAM" id="Phobius"/>
    </source>
</evidence>
<proteinExistence type="predicted"/>
<keyword evidence="1" id="KW-0472">Membrane</keyword>
<protein>
    <recommendedName>
        <fullName evidence="5">Transmembrane protein</fullName>
    </recommendedName>
</protein>
<accession>A0A1I0IFN6</accession>
<dbReference type="EMBL" id="FOIJ01000006">
    <property type="protein sequence ID" value="SET95677.1"/>
    <property type="molecule type" value="Genomic_DNA"/>
</dbReference>
<dbReference type="Proteomes" id="UP000199181">
    <property type="component" value="Unassembled WGS sequence"/>
</dbReference>
<dbReference type="PROSITE" id="PS51257">
    <property type="entry name" value="PROKAR_LIPOPROTEIN"/>
    <property type="match status" value="1"/>
</dbReference>
<feature type="chain" id="PRO_5011640621" description="Transmembrane protein" evidence="2">
    <location>
        <begin position="21"/>
        <end position="152"/>
    </location>
</feature>
<evidence type="ECO:0008006" key="5">
    <source>
        <dbReference type="Google" id="ProtNLM"/>
    </source>
</evidence>
<feature type="transmembrane region" description="Helical" evidence="1">
    <location>
        <begin position="122"/>
        <end position="148"/>
    </location>
</feature>
<feature type="signal peptide" evidence="2">
    <location>
        <begin position="1"/>
        <end position="20"/>
    </location>
</feature>
<name>A0A1I0IFN6_9BACT</name>
<keyword evidence="4" id="KW-1185">Reference proteome</keyword>
<gene>
    <name evidence="3" type="ORF">SAMN05443639_10630</name>
</gene>
<keyword evidence="2" id="KW-0732">Signal</keyword>
<sequence length="152" mass="17027">MKGFSLFLSLAVASLGCSHAQPQVNRQIYVISDEAPGIGGSSEHDCSQEQVDCFERCWNASDRPYPHVKRDEWYYKYCTKKCREEYLECIKEKEKTAQRTPKLTFTRMGAALDWLRAHKTELIVGTVVIIDGLAFLIVIGATGALLLVPAAL</sequence>
<evidence type="ECO:0000313" key="3">
    <source>
        <dbReference type="EMBL" id="SET95677.1"/>
    </source>
</evidence>
<keyword evidence="1" id="KW-0812">Transmembrane</keyword>
<evidence type="ECO:0000256" key="2">
    <source>
        <dbReference type="SAM" id="SignalP"/>
    </source>
</evidence>
<evidence type="ECO:0000313" key="4">
    <source>
        <dbReference type="Proteomes" id="UP000199181"/>
    </source>
</evidence>